<comment type="similarity">
    <text evidence="5">Belongs to the complex I subunit 2 family.</text>
</comment>
<feature type="transmembrane region" description="Helical" evidence="5">
    <location>
        <begin position="47"/>
        <end position="72"/>
    </location>
</feature>
<feature type="transmembrane region" description="Helical" evidence="5">
    <location>
        <begin position="92"/>
        <end position="110"/>
    </location>
</feature>
<feature type="transmembrane region" description="Helical" evidence="5">
    <location>
        <begin position="330"/>
        <end position="349"/>
    </location>
</feature>
<evidence type="ECO:0000256" key="5">
    <source>
        <dbReference type="HAMAP-Rule" id="MF_00445"/>
    </source>
</evidence>
<feature type="transmembrane region" description="Helical" evidence="5">
    <location>
        <begin position="205"/>
        <end position="229"/>
    </location>
</feature>
<dbReference type="GO" id="GO:0008137">
    <property type="term" value="F:NADH dehydrogenase (ubiquinone) activity"/>
    <property type="evidence" value="ECO:0007669"/>
    <property type="project" value="InterPro"/>
</dbReference>
<feature type="transmembrane region" description="Helical" evidence="5">
    <location>
        <begin position="297"/>
        <end position="318"/>
    </location>
</feature>
<sequence length="539" mass="55750">MAAEAPVDRIPTPVIEYAQLAPTLIVVGAAILGILVEAFVPRKSRYYVQVFLSVAALAAAFAAVVGLAAGGYGSTKAHIAAMGAIAVDGPALFLQGTILLASIVAVFTFAERRLDPAAHGNRVDSFAAQGASVPGSESEKAAVKAGFTTTEVFPLALFAIAGMLIFPAANDLLTLFIALEVFSLPLYLLCALARRQRLMSQEAAVKYFLLGAFSSAFLLFGIALLYGYAGSVSYAAIADVVDGTVTKIDPALADTMGNDVLLLIGGALILMGLLFKVGAVPFHMWTPDVYQGAPTPVTGFMAAATKVAAFGALLRLLYVVLPGLRWDWRPVMWGVAIVTMLAGAVIAVTQTDVKRLLAYSSIAHAGFILAGVIATSAEGVSSVLFYLGAYSFVTIGAFAVVTLVRDAGGEATHLSKWAGLGRRSPLTAAVFAVFLLAFAGIPLTSGFAGKFAVFKAAAEGGAGALVVVGVISSAIAAFFYIRVIVLMFFSEPKTDGPTVAVPSPLTMTTIAVGVAVTVVLGVAPQYFLDLAGQASTFVR</sequence>
<dbReference type="GO" id="GO:0005886">
    <property type="term" value="C:plasma membrane"/>
    <property type="evidence" value="ECO:0007669"/>
    <property type="project" value="UniProtKB-SubCell"/>
</dbReference>
<evidence type="ECO:0000256" key="4">
    <source>
        <dbReference type="ARBA" id="ARBA00023136"/>
    </source>
</evidence>
<evidence type="ECO:0000256" key="1">
    <source>
        <dbReference type="ARBA" id="ARBA00004127"/>
    </source>
</evidence>
<dbReference type="EC" id="7.1.1.-" evidence="5"/>
<keyword evidence="5" id="KW-0813">Transport</keyword>
<evidence type="ECO:0000256" key="3">
    <source>
        <dbReference type="ARBA" id="ARBA00022989"/>
    </source>
</evidence>
<dbReference type="PANTHER" id="PTHR22773">
    <property type="entry name" value="NADH DEHYDROGENASE"/>
    <property type="match status" value="1"/>
</dbReference>
<feature type="domain" description="NADH:quinone oxidoreductase/Mrp antiporter transmembrane" evidence="7">
    <location>
        <begin position="169"/>
        <end position="475"/>
    </location>
</feature>
<accession>A0A1E5Q1X4</accession>
<comment type="function">
    <text evidence="5">NDH-1 shuttles electrons from NADH, via FMN and iron-sulfur (Fe-S) centers, to quinones in the respiratory chain. The immediate electron acceptor for the enzyme in this species is believed to be a menaquinone. Couples the redox reaction to proton translocation (for every two electrons transferred, four hydrogen ions are translocated across the cytoplasmic membrane), and thus conserves the redox energy in a proton gradient.</text>
</comment>
<feature type="transmembrane region" description="Helical" evidence="5">
    <location>
        <begin position="425"/>
        <end position="444"/>
    </location>
</feature>
<dbReference type="GO" id="GO:0048038">
    <property type="term" value="F:quinone binding"/>
    <property type="evidence" value="ECO:0007669"/>
    <property type="project" value="UniProtKB-KW"/>
</dbReference>
<feature type="transmembrane region" description="Helical" evidence="5">
    <location>
        <begin position="145"/>
        <end position="166"/>
    </location>
</feature>
<reference evidence="8 9" key="1">
    <citation type="submission" date="2016-08" db="EMBL/GenBank/DDBJ databases">
        <title>The complete genome of Streptomyces subrutilus 10-1-1.</title>
        <authorList>
            <person name="Chen X."/>
        </authorList>
    </citation>
    <scope>NUCLEOTIDE SEQUENCE [LARGE SCALE GENOMIC DNA]</scope>
    <source>
        <strain evidence="8 9">10-1-1</strain>
    </source>
</reference>
<keyword evidence="9" id="KW-1185">Reference proteome</keyword>
<dbReference type="NCBIfam" id="NF004441">
    <property type="entry name" value="PRK05777.1-4"/>
    <property type="match status" value="1"/>
</dbReference>
<dbReference type="Pfam" id="PF00361">
    <property type="entry name" value="Proton_antipo_M"/>
    <property type="match status" value="1"/>
</dbReference>
<keyword evidence="5" id="KW-1278">Translocase</keyword>
<proteinExistence type="inferred from homology"/>
<feature type="transmembrane region" description="Helical" evidence="5">
    <location>
        <begin position="501"/>
        <end position="523"/>
    </location>
</feature>
<feature type="transmembrane region" description="Helical" evidence="5">
    <location>
        <begin position="383"/>
        <end position="404"/>
    </location>
</feature>
<feature type="transmembrane region" description="Helical" evidence="5">
    <location>
        <begin position="172"/>
        <end position="193"/>
    </location>
</feature>
<feature type="transmembrane region" description="Helical" evidence="5">
    <location>
        <begin position="260"/>
        <end position="285"/>
    </location>
</feature>
<dbReference type="OrthoDB" id="9811718at2"/>
<protein>
    <recommendedName>
        <fullName evidence="5">NADH-quinone oxidoreductase subunit N</fullName>
        <ecNumber evidence="5">7.1.1.-</ecNumber>
    </recommendedName>
    <alternativeName>
        <fullName evidence="5">NADH dehydrogenase I subunit N</fullName>
    </alternativeName>
    <alternativeName>
        <fullName evidence="5">NDH-1 subunit N</fullName>
    </alternativeName>
</protein>
<dbReference type="HAMAP" id="MF_00445">
    <property type="entry name" value="NDH1_NuoN_1"/>
    <property type="match status" value="1"/>
</dbReference>
<feature type="transmembrane region" description="Helical" evidence="5">
    <location>
        <begin position="20"/>
        <end position="40"/>
    </location>
</feature>
<name>A0A1E5Q1X4_9ACTN</name>
<keyword evidence="5" id="KW-0874">Quinone</keyword>
<comment type="subunit">
    <text evidence="5">NDH-1 is composed of 14 different subunits. Subunits NuoA, H, J, K, L, M, N constitute the membrane sector of the complex.</text>
</comment>
<dbReference type="NCBIfam" id="TIGR01770">
    <property type="entry name" value="NDH_I_N"/>
    <property type="match status" value="1"/>
</dbReference>
<dbReference type="AlphaFoldDB" id="A0A1E5Q1X4"/>
<dbReference type="InterPro" id="IPR001750">
    <property type="entry name" value="ND/Mrp_TM"/>
</dbReference>
<dbReference type="GO" id="GO:0042773">
    <property type="term" value="P:ATP synthesis coupled electron transport"/>
    <property type="evidence" value="ECO:0007669"/>
    <property type="project" value="InterPro"/>
</dbReference>
<dbReference type="GO" id="GO:0050136">
    <property type="term" value="F:NADH dehydrogenase (quinone) (non-electrogenic) activity"/>
    <property type="evidence" value="ECO:0007669"/>
    <property type="project" value="UniProtKB-UniRule"/>
</dbReference>
<comment type="caution">
    <text evidence="8">The sequence shown here is derived from an EMBL/GenBank/DDBJ whole genome shotgun (WGS) entry which is preliminary data.</text>
</comment>
<feature type="transmembrane region" description="Helical" evidence="5">
    <location>
        <begin position="356"/>
        <end position="377"/>
    </location>
</feature>
<evidence type="ECO:0000256" key="2">
    <source>
        <dbReference type="ARBA" id="ARBA00022692"/>
    </source>
</evidence>
<feature type="transmembrane region" description="Helical" evidence="5">
    <location>
        <begin position="464"/>
        <end position="489"/>
    </location>
</feature>
<keyword evidence="2 5" id="KW-0812">Transmembrane</keyword>
<keyword evidence="5" id="KW-1003">Cell membrane</keyword>
<dbReference type="Proteomes" id="UP000095705">
    <property type="component" value="Unassembled WGS sequence"/>
</dbReference>
<dbReference type="STRING" id="36818.BGK67_19495"/>
<keyword evidence="3 5" id="KW-1133">Transmembrane helix</keyword>
<organism evidence="8 9">
    <name type="scientific">Streptomyces subrutilus</name>
    <dbReference type="NCBI Taxonomy" id="36818"/>
    <lineage>
        <taxon>Bacteria</taxon>
        <taxon>Bacillati</taxon>
        <taxon>Actinomycetota</taxon>
        <taxon>Actinomycetes</taxon>
        <taxon>Kitasatosporales</taxon>
        <taxon>Streptomycetaceae</taxon>
        <taxon>Streptomyces</taxon>
    </lineage>
</organism>
<dbReference type="EMBL" id="MEHK01000001">
    <property type="protein sequence ID" value="OEJ35819.1"/>
    <property type="molecule type" value="Genomic_DNA"/>
</dbReference>
<gene>
    <name evidence="5" type="primary">nuoN</name>
    <name evidence="8" type="ORF">BGK67_19495</name>
</gene>
<evidence type="ECO:0000313" key="9">
    <source>
        <dbReference type="Proteomes" id="UP000095705"/>
    </source>
</evidence>
<keyword evidence="4 5" id="KW-0472">Membrane</keyword>
<dbReference type="InterPro" id="IPR010096">
    <property type="entry name" value="NADH-Q_OxRdtase_suN/2"/>
</dbReference>
<comment type="catalytic activity">
    <reaction evidence="5">
        <text>a quinone + NADH + 5 H(+)(in) = a quinol + NAD(+) + 4 H(+)(out)</text>
        <dbReference type="Rhea" id="RHEA:57888"/>
        <dbReference type="ChEBI" id="CHEBI:15378"/>
        <dbReference type="ChEBI" id="CHEBI:24646"/>
        <dbReference type="ChEBI" id="CHEBI:57540"/>
        <dbReference type="ChEBI" id="CHEBI:57945"/>
        <dbReference type="ChEBI" id="CHEBI:132124"/>
    </reaction>
</comment>
<keyword evidence="5" id="KW-0520">NAD</keyword>
<evidence type="ECO:0000256" key="6">
    <source>
        <dbReference type="RuleBase" id="RU000320"/>
    </source>
</evidence>
<evidence type="ECO:0000313" key="8">
    <source>
        <dbReference type="EMBL" id="OEJ35819.1"/>
    </source>
</evidence>
<dbReference type="GO" id="GO:0012505">
    <property type="term" value="C:endomembrane system"/>
    <property type="evidence" value="ECO:0007669"/>
    <property type="project" value="UniProtKB-SubCell"/>
</dbReference>
<evidence type="ECO:0000259" key="7">
    <source>
        <dbReference type="Pfam" id="PF00361"/>
    </source>
</evidence>
<comment type="subcellular location">
    <subcellularLocation>
        <location evidence="5">Cell membrane</location>
        <topology evidence="5">Multi-pass membrane protein</topology>
    </subcellularLocation>
    <subcellularLocation>
        <location evidence="1">Endomembrane system</location>
        <topology evidence="1">Multi-pass membrane protein</topology>
    </subcellularLocation>
    <subcellularLocation>
        <location evidence="6">Membrane</location>
        <topology evidence="6">Multi-pass membrane protein</topology>
    </subcellularLocation>
</comment>